<sequence>MNIKQYLLMGILAISCPTAFATPPQDVKKAQQQKNETQGQRPVRIQTSARPEQTAVYKPAGNKQAATAQQAITKGKKGKEKKAVSAANSSPKDATKKIRKTPEANRYIAIKNNLAYQGVAVSNLAVEVQCSEHLSVELPLIWSFWDMEQEHGIRTFALQPEARWWTGNEVGRGHFFGVHAHAAWFNVKWNDNRYQSNSRPLLGAGISYGYKLPFGEHWGAEFSLGAGYANMKYDTYYNIDNGAKIDTRIRNYWGITRLGLSLVYRL</sequence>
<name>R9I0U3_9BACT</name>
<evidence type="ECO:0008006" key="5">
    <source>
        <dbReference type="Google" id="ProtNLM"/>
    </source>
</evidence>
<dbReference type="PATRIC" id="fig|1235788.3.peg.3542"/>
<dbReference type="EMBL" id="ASSP01000021">
    <property type="protein sequence ID" value="EOS09903.1"/>
    <property type="molecule type" value="Genomic_DNA"/>
</dbReference>
<dbReference type="AlphaFoldDB" id="R9I0U3"/>
<feature type="compositionally biased region" description="Low complexity" evidence="1">
    <location>
        <begin position="63"/>
        <end position="73"/>
    </location>
</feature>
<dbReference type="OrthoDB" id="1060107at2"/>
<feature type="region of interest" description="Disordered" evidence="1">
    <location>
        <begin position="25"/>
        <end position="97"/>
    </location>
</feature>
<dbReference type="InterPro" id="IPR021958">
    <property type="entry name" value="DUF3575"/>
</dbReference>
<evidence type="ECO:0000313" key="3">
    <source>
        <dbReference type="EMBL" id="EOS09903.1"/>
    </source>
</evidence>
<evidence type="ECO:0000256" key="1">
    <source>
        <dbReference type="SAM" id="MobiDB-lite"/>
    </source>
</evidence>
<protein>
    <recommendedName>
        <fullName evidence="5">DUF3575 domain-containing protein</fullName>
    </recommendedName>
</protein>
<gene>
    <name evidence="3" type="ORF">C802_03456</name>
</gene>
<dbReference type="STRING" id="1235788.C802_03456"/>
<proteinExistence type="predicted"/>
<feature type="chain" id="PRO_5004483183" description="DUF3575 domain-containing protein" evidence="2">
    <location>
        <begin position="22"/>
        <end position="266"/>
    </location>
</feature>
<reference evidence="3 4" key="1">
    <citation type="submission" date="2013-04" db="EMBL/GenBank/DDBJ databases">
        <title>The Genome Sequence of Bacteroides massiliensis dnLKV3.</title>
        <authorList>
            <consortium name="The Broad Institute Genomics Platform"/>
            <consortium name="The Broad Institute Genome Sequencing Center for Infectious Disease"/>
            <person name="Earl A."/>
            <person name="Xavier R."/>
            <person name="Kuhn K."/>
            <person name="Stappenbeck T."/>
            <person name="Walker B."/>
            <person name="Young S."/>
            <person name="Zeng Q."/>
            <person name="Gargeya S."/>
            <person name="Fitzgerald M."/>
            <person name="Haas B."/>
            <person name="Abouelleil A."/>
            <person name="Allen A.W."/>
            <person name="Alvarado L."/>
            <person name="Arachchi H.M."/>
            <person name="Berlin A.M."/>
            <person name="Chapman S.B."/>
            <person name="Gainer-Dewar J."/>
            <person name="Goldberg J."/>
            <person name="Griggs A."/>
            <person name="Gujja S."/>
            <person name="Hansen M."/>
            <person name="Howarth C."/>
            <person name="Imamovic A."/>
            <person name="Ireland A."/>
            <person name="Larimer J."/>
            <person name="McCowan C."/>
            <person name="Murphy C."/>
            <person name="Pearson M."/>
            <person name="Poon T.W."/>
            <person name="Priest M."/>
            <person name="Roberts A."/>
            <person name="Saif S."/>
            <person name="Shea T."/>
            <person name="Sisk P."/>
            <person name="Sykes S."/>
            <person name="Wortman J."/>
            <person name="Nusbaum C."/>
            <person name="Birren B."/>
        </authorList>
    </citation>
    <scope>NUCLEOTIDE SEQUENCE [LARGE SCALE GENOMIC DNA]</scope>
    <source>
        <strain evidence="4">dnLKV3</strain>
    </source>
</reference>
<evidence type="ECO:0000256" key="2">
    <source>
        <dbReference type="SAM" id="SignalP"/>
    </source>
</evidence>
<dbReference type="Proteomes" id="UP000014200">
    <property type="component" value="Unassembled WGS sequence"/>
</dbReference>
<dbReference type="PROSITE" id="PS51257">
    <property type="entry name" value="PROKAR_LIPOPROTEIN"/>
    <property type="match status" value="1"/>
</dbReference>
<comment type="caution">
    <text evidence="3">The sequence shown here is derived from an EMBL/GenBank/DDBJ whole genome shotgun (WGS) entry which is preliminary data.</text>
</comment>
<accession>R9I0U3</accession>
<organism evidence="3 4">
    <name type="scientific">Phocaeicola sartorii</name>
    <dbReference type="NCBI Taxonomy" id="671267"/>
    <lineage>
        <taxon>Bacteria</taxon>
        <taxon>Pseudomonadati</taxon>
        <taxon>Bacteroidota</taxon>
        <taxon>Bacteroidia</taxon>
        <taxon>Bacteroidales</taxon>
        <taxon>Bacteroidaceae</taxon>
        <taxon>Phocaeicola</taxon>
    </lineage>
</organism>
<keyword evidence="4" id="KW-1185">Reference proteome</keyword>
<dbReference type="RefSeq" id="WP_016277738.1">
    <property type="nucleotide sequence ID" value="NZ_JABVZU010000002.1"/>
</dbReference>
<keyword evidence="2" id="KW-0732">Signal</keyword>
<feature type="signal peptide" evidence="2">
    <location>
        <begin position="1"/>
        <end position="21"/>
    </location>
</feature>
<evidence type="ECO:0000313" key="4">
    <source>
        <dbReference type="Proteomes" id="UP000014200"/>
    </source>
</evidence>
<dbReference type="Pfam" id="PF12099">
    <property type="entry name" value="DUF3575"/>
    <property type="match status" value="1"/>
</dbReference>
<dbReference type="GeneID" id="82152436"/>
<dbReference type="HOGENOM" id="CLU_055247_1_0_10"/>
<feature type="compositionally biased region" description="Polar residues" evidence="1">
    <location>
        <begin position="30"/>
        <end position="51"/>
    </location>
</feature>